<dbReference type="InterPro" id="IPR027417">
    <property type="entry name" value="P-loop_NTPase"/>
</dbReference>
<feature type="domain" description="CobQ/CobB/MinD/ParA nucleotide binding" evidence="1">
    <location>
        <begin position="8"/>
        <end position="229"/>
    </location>
</feature>
<proteinExistence type="predicted"/>
<dbReference type="GO" id="GO:0009898">
    <property type="term" value="C:cytoplasmic side of plasma membrane"/>
    <property type="evidence" value="ECO:0007669"/>
    <property type="project" value="TreeGrafter"/>
</dbReference>
<dbReference type="PIRSF" id="PIRSF005647">
    <property type="entry name" value="CooC"/>
    <property type="match status" value="1"/>
</dbReference>
<dbReference type="InterPro" id="IPR050625">
    <property type="entry name" value="ParA/MinD_ATPase"/>
</dbReference>
<dbReference type="GO" id="GO:0051782">
    <property type="term" value="P:negative regulation of cell division"/>
    <property type="evidence" value="ECO:0007669"/>
    <property type="project" value="TreeGrafter"/>
</dbReference>
<dbReference type="EMBL" id="DVGA01000032">
    <property type="protein sequence ID" value="HIQ78124.1"/>
    <property type="molecule type" value="Genomic_DNA"/>
</dbReference>
<accession>A0A9D1CSK7</accession>
<dbReference type="SUPFAM" id="SSF52540">
    <property type="entry name" value="P-loop containing nucleoside triphosphate hydrolases"/>
    <property type="match status" value="1"/>
</dbReference>
<dbReference type="GO" id="GO:0016887">
    <property type="term" value="F:ATP hydrolysis activity"/>
    <property type="evidence" value="ECO:0007669"/>
    <property type="project" value="TreeGrafter"/>
</dbReference>
<name>A0A9D1CSK7_9FIRM</name>
<reference evidence="2" key="2">
    <citation type="journal article" date="2021" name="PeerJ">
        <title>Extensive microbial diversity within the chicken gut microbiome revealed by metagenomics and culture.</title>
        <authorList>
            <person name="Gilroy R."/>
            <person name="Ravi A."/>
            <person name="Getino M."/>
            <person name="Pursley I."/>
            <person name="Horton D.L."/>
            <person name="Alikhan N.F."/>
            <person name="Baker D."/>
            <person name="Gharbi K."/>
            <person name="Hall N."/>
            <person name="Watson M."/>
            <person name="Adriaenssens E.M."/>
            <person name="Foster-Nyarko E."/>
            <person name="Jarju S."/>
            <person name="Secka A."/>
            <person name="Antonio M."/>
            <person name="Oren A."/>
            <person name="Chaudhuri R.R."/>
            <person name="La Ragione R."/>
            <person name="Hildebrand F."/>
            <person name="Pallen M.J."/>
        </authorList>
    </citation>
    <scope>NUCLEOTIDE SEQUENCE</scope>
    <source>
        <strain evidence="2">ChiBcolR7-354</strain>
    </source>
</reference>
<evidence type="ECO:0000259" key="1">
    <source>
        <dbReference type="Pfam" id="PF01656"/>
    </source>
</evidence>
<dbReference type="GO" id="GO:0005829">
    <property type="term" value="C:cytosol"/>
    <property type="evidence" value="ECO:0007669"/>
    <property type="project" value="TreeGrafter"/>
</dbReference>
<dbReference type="Pfam" id="PF01656">
    <property type="entry name" value="CbiA"/>
    <property type="match status" value="1"/>
</dbReference>
<evidence type="ECO:0000313" key="2">
    <source>
        <dbReference type="EMBL" id="HIQ78124.1"/>
    </source>
</evidence>
<sequence>MGESGAKILALAGKGGVGKTSLAAAIVRVLTEDRPGSRILAIDADPAVGLSTALGVTVTSSLDDIRRAVIKSAEDGRPREAIELLNESRFRIFDTMVETNGFSFLAIGRPENEGCYCSVNAYLKEVVGMLANDFDYVVIDGEAGIEQIQRRVMEKVSHLILISDQSRKGTHVAETIKQVADELVMYDRIGAIINRVTNPELNRFISIEGVEILAYIEADDQQAANDIQGKSVFGLAEGSKVLCGVREALRKIDIL</sequence>
<dbReference type="Proteomes" id="UP000824262">
    <property type="component" value="Unassembled WGS sequence"/>
</dbReference>
<protein>
    <submittedName>
        <fullName evidence="2">AAA family ATPase</fullName>
    </submittedName>
</protein>
<evidence type="ECO:0000313" key="3">
    <source>
        <dbReference type="Proteomes" id="UP000824262"/>
    </source>
</evidence>
<dbReference type="InterPro" id="IPR002586">
    <property type="entry name" value="CobQ/CobB/MinD/ParA_Nub-bd_dom"/>
</dbReference>
<dbReference type="PANTHER" id="PTHR43384:SF7">
    <property type="entry name" value="CARBON-MONOXIDE DEHYDROGENASE ACCESSORY PROTEIN"/>
    <property type="match status" value="1"/>
</dbReference>
<comment type="caution">
    <text evidence="2">The sequence shown here is derived from an EMBL/GenBank/DDBJ whole genome shotgun (WGS) entry which is preliminary data.</text>
</comment>
<organism evidence="2 3">
    <name type="scientific">Candidatus Scatomorpha intestinavium</name>
    <dbReference type="NCBI Taxonomy" id="2840922"/>
    <lineage>
        <taxon>Bacteria</taxon>
        <taxon>Bacillati</taxon>
        <taxon>Bacillota</taxon>
        <taxon>Clostridia</taxon>
        <taxon>Eubacteriales</taxon>
        <taxon>Candidatus Scatomorpha</taxon>
    </lineage>
</organism>
<dbReference type="Gene3D" id="3.40.50.300">
    <property type="entry name" value="P-loop containing nucleotide triphosphate hydrolases"/>
    <property type="match status" value="1"/>
</dbReference>
<dbReference type="AlphaFoldDB" id="A0A9D1CSK7"/>
<gene>
    <name evidence="2" type="ORF">IAB77_02570</name>
</gene>
<dbReference type="GO" id="GO:0005524">
    <property type="term" value="F:ATP binding"/>
    <property type="evidence" value="ECO:0007669"/>
    <property type="project" value="TreeGrafter"/>
</dbReference>
<dbReference type="PANTHER" id="PTHR43384">
    <property type="entry name" value="SEPTUM SITE-DETERMINING PROTEIN MIND HOMOLOG, CHLOROPLASTIC-RELATED"/>
    <property type="match status" value="1"/>
</dbReference>
<dbReference type="InterPro" id="IPR014433">
    <property type="entry name" value="CooC"/>
</dbReference>
<reference evidence="2" key="1">
    <citation type="submission" date="2020-10" db="EMBL/GenBank/DDBJ databases">
        <authorList>
            <person name="Gilroy R."/>
        </authorList>
    </citation>
    <scope>NUCLEOTIDE SEQUENCE</scope>
    <source>
        <strain evidence="2">ChiBcolR7-354</strain>
    </source>
</reference>